<dbReference type="InterPro" id="IPR005118">
    <property type="entry name" value="TRCF_C"/>
</dbReference>
<dbReference type="SMART" id="SM01058">
    <property type="entry name" value="CarD_TRCF"/>
    <property type="match status" value="1"/>
</dbReference>
<keyword evidence="8 9" id="KW-0234">DNA repair</keyword>
<keyword evidence="4 9" id="KW-0378">Hydrolase</keyword>
<keyword evidence="6 9" id="KW-0067">ATP-binding</keyword>
<reference evidence="12" key="1">
    <citation type="submission" date="2022-09" db="EMBL/GenBank/DDBJ databases">
        <title>Novel Mycoplasma species identified in domestic and wild animals.</title>
        <authorList>
            <person name="Volokhov D.V."/>
            <person name="Furtak V.A."/>
            <person name="Zagorodnyaya T.A."/>
        </authorList>
    </citation>
    <scope>NUCLEOTIDE SEQUENCE</scope>
    <source>
        <strain evidence="12">Oakley</strain>
    </source>
</reference>
<comment type="function">
    <text evidence="9">Couples transcription and DNA repair by recognizing RNA polymerase (RNAP) stalled at DNA lesions. Mediates ATP-dependent release of RNAP and its truncated transcript from the DNA, and recruitment of nucleotide excision repair machinery to the damaged site.</text>
</comment>
<evidence type="ECO:0000256" key="1">
    <source>
        <dbReference type="ARBA" id="ARBA00022490"/>
    </source>
</evidence>
<dbReference type="EMBL" id="JAOVQM010000001">
    <property type="protein sequence ID" value="MCV2231473.1"/>
    <property type="molecule type" value="Genomic_DNA"/>
</dbReference>
<evidence type="ECO:0000256" key="2">
    <source>
        <dbReference type="ARBA" id="ARBA00022741"/>
    </source>
</evidence>
<dbReference type="Gene3D" id="3.40.50.300">
    <property type="entry name" value="P-loop containing nucleotide triphosphate hydrolases"/>
    <property type="match status" value="2"/>
</dbReference>
<dbReference type="Pfam" id="PF03461">
    <property type="entry name" value="TRCF"/>
    <property type="match status" value="1"/>
</dbReference>
<dbReference type="InterPro" id="IPR041471">
    <property type="entry name" value="UvrB_inter"/>
</dbReference>
<dbReference type="InterPro" id="IPR036101">
    <property type="entry name" value="CarD-like/TRCF_RID_sf"/>
</dbReference>
<comment type="similarity">
    <text evidence="9">In the N-terminal section; belongs to the UvrB family.</text>
</comment>
<accession>A0ABT2Y414</accession>
<comment type="subcellular location">
    <subcellularLocation>
        <location evidence="9">Cytoplasm</location>
    </subcellularLocation>
</comment>
<dbReference type="Gene3D" id="3.30.2060.10">
    <property type="entry name" value="Penicillin-binding protein 1b domain"/>
    <property type="match status" value="1"/>
</dbReference>
<sequence>MKAFLQYFKNLIPNKEIIQTQKDLVINQTNDHYNMTLIACDFIENNHSIFVVLPNLYMAQQYYDGLSNLLTNDDVLFYPSDEVLTSLLALTSIEFKIERIYTIGTLLKGVKKVVITHQTAVIKKQRSPLHWEEASMTLHVGDAINQTVFVNYLVDHGYKREYTVLKTGEFAVRGDIIDIFPIGSETPYRLDIGFDEIEKIKLFRPDTQISFGQTESISILPMNELFFSDAEKEGVVDRMEAFMAKHKLSDLESKKFNQDLDKLYQRMDLDALTYFMPFFKDADYTVLDFAHKKKIYIVDKHKMAKNDDRMLLDLEEYVKTYHGRTFLNIPFYQSLSHIYEYPHVEISGFTPINAGHAITVHARDEIVYQGNHDAFIDRVIKEQDTYVVSIVQEFRLHKLEELLESKNITYVVNPTNIEPKCVNILYGSSLYAFDLIKHGFHVLNESDIFDYKNNKRKIRYKSVMSEAIKISDITDLKVGDFVVHYDYGIGQYLGLKSMELSGSMRDYLHIAYQGTDYLYIPVDQIEKVLKYSSKDGHEPKLTQLGTNSWANTKKKVKAKLNDISDKLIALYSEREQAKGYMFDPDNEMQKQFEASFEFDETIDQLKSIASVKQDMESQKPMDRLLIGDVGYGKTEVAMRAAFKAVMSDKQVAYLVPTTVLARQHYYAFKKRFEPFGVTVELLSRFVSNKEQTDVLKRLKGGFVDVVIGTHRLLSKDIGFKDLGLLIIDEEQRFGVEHKERIKEMRVNVDCLSLSATPIPRTLQMALMGIKDLSMIETPPLNRYPIQTYIVERHDAIIKEAIEREISRAGQVFYLYNRVLDMELMVTKISKLVPEAKVCFAHGKMSKEQIEDVLSDFIDRKYDVLISTTIIETGIDIPNTNTLLIHDADQLGLSQLYQIRGRVGRSDKIAYAYLMYARGKHMTEDAEKRLKTIQDFTELGSGFKIAMRDLSIRGAGDILGGEQSGFIDTVGMDMYLKLLEETIDEKRGIKKEEPKEAMDIPLSNRHIQNEYIENDEVRVAIHKRIAELNTLNDVENLRIELSDRFGSVDPNLVEYMLEKVFKKLIAKLGVEKTIKTKTDVTLILSSEASKRVNGQSLFMSTSLVDSTIKLAFIHDRIQITLIIQNKQKHYLEEFIEYLSMVTKHM</sequence>
<organism evidence="12 13">
    <name type="scientific">Paracholeplasma manati</name>
    <dbReference type="NCBI Taxonomy" id="591373"/>
    <lineage>
        <taxon>Bacteria</taxon>
        <taxon>Bacillati</taxon>
        <taxon>Mycoplasmatota</taxon>
        <taxon>Mollicutes</taxon>
        <taxon>Acholeplasmatales</taxon>
        <taxon>Acholeplasmataceae</taxon>
        <taxon>Paracholeplasma</taxon>
    </lineage>
</organism>
<evidence type="ECO:0000313" key="13">
    <source>
        <dbReference type="Proteomes" id="UP001177160"/>
    </source>
</evidence>
<dbReference type="Gene3D" id="2.40.10.170">
    <property type="match status" value="1"/>
</dbReference>
<keyword evidence="3 9" id="KW-0227">DNA damage</keyword>
<evidence type="ECO:0000259" key="11">
    <source>
        <dbReference type="PROSITE" id="PS51194"/>
    </source>
</evidence>
<dbReference type="SUPFAM" id="SSF143517">
    <property type="entry name" value="TRCF domain-like"/>
    <property type="match status" value="1"/>
</dbReference>
<gene>
    <name evidence="9 12" type="primary">mfd</name>
    <name evidence="12" type="ORF">N7548_01350</name>
</gene>
<feature type="domain" description="Helicase ATP-binding" evidence="10">
    <location>
        <begin position="614"/>
        <end position="775"/>
    </location>
</feature>
<dbReference type="Pfam" id="PF02559">
    <property type="entry name" value="CarD_TRCF_RID"/>
    <property type="match status" value="1"/>
</dbReference>
<dbReference type="Gene3D" id="3.40.50.11180">
    <property type="match status" value="1"/>
</dbReference>
<evidence type="ECO:0000256" key="7">
    <source>
        <dbReference type="ARBA" id="ARBA00023125"/>
    </source>
</evidence>
<dbReference type="PROSITE" id="PS51192">
    <property type="entry name" value="HELICASE_ATP_BIND_1"/>
    <property type="match status" value="1"/>
</dbReference>
<keyword evidence="5" id="KW-0347">Helicase</keyword>
<comment type="similarity">
    <text evidence="9">In the C-terminal section; belongs to the helicase family. RecG subfamily.</text>
</comment>
<dbReference type="InterPro" id="IPR014001">
    <property type="entry name" value="Helicase_ATP-bd"/>
</dbReference>
<dbReference type="SMART" id="SM00490">
    <property type="entry name" value="HELICc"/>
    <property type="match status" value="1"/>
</dbReference>
<dbReference type="InterPro" id="IPR004576">
    <property type="entry name" value="Mfd"/>
</dbReference>
<comment type="caution">
    <text evidence="12">The sequence shown here is derived from an EMBL/GenBank/DDBJ whole genome shotgun (WGS) entry which is preliminary data.</text>
</comment>
<dbReference type="CDD" id="cd17991">
    <property type="entry name" value="DEXHc_TRCF"/>
    <property type="match status" value="1"/>
</dbReference>
<evidence type="ECO:0000256" key="4">
    <source>
        <dbReference type="ARBA" id="ARBA00022801"/>
    </source>
</evidence>
<evidence type="ECO:0000256" key="9">
    <source>
        <dbReference type="HAMAP-Rule" id="MF_00969"/>
    </source>
</evidence>
<dbReference type="NCBIfam" id="TIGR00580">
    <property type="entry name" value="mfd"/>
    <property type="match status" value="1"/>
</dbReference>
<evidence type="ECO:0000256" key="8">
    <source>
        <dbReference type="ARBA" id="ARBA00023204"/>
    </source>
</evidence>
<dbReference type="InterPro" id="IPR001650">
    <property type="entry name" value="Helicase_C-like"/>
</dbReference>
<keyword evidence="2 9" id="KW-0547">Nucleotide-binding</keyword>
<dbReference type="HAMAP" id="MF_00969">
    <property type="entry name" value="TRCF"/>
    <property type="match status" value="1"/>
</dbReference>
<dbReference type="InterPro" id="IPR047112">
    <property type="entry name" value="RecG/Mfd"/>
</dbReference>
<dbReference type="PANTHER" id="PTHR47964:SF1">
    <property type="entry name" value="ATP-DEPENDENT DNA HELICASE HOMOLOG RECG, CHLOROPLASTIC"/>
    <property type="match status" value="1"/>
</dbReference>
<proteinExistence type="inferred from homology"/>
<keyword evidence="1 9" id="KW-0963">Cytoplasm</keyword>
<dbReference type="PANTHER" id="PTHR47964">
    <property type="entry name" value="ATP-DEPENDENT DNA HELICASE HOMOLOG RECG, CHLOROPLASTIC"/>
    <property type="match status" value="1"/>
</dbReference>
<dbReference type="SMART" id="SM00982">
    <property type="entry name" value="TRCF"/>
    <property type="match status" value="1"/>
</dbReference>
<dbReference type="Proteomes" id="UP001177160">
    <property type="component" value="Unassembled WGS sequence"/>
</dbReference>
<dbReference type="InterPro" id="IPR003711">
    <property type="entry name" value="CarD-like/TRCF_RID"/>
</dbReference>
<evidence type="ECO:0000256" key="6">
    <source>
        <dbReference type="ARBA" id="ARBA00022840"/>
    </source>
</evidence>
<dbReference type="SMART" id="SM00487">
    <property type="entry name" value="DEXDc"/>
    <property type="match status" value="1"/>
</dbReference>
<keyword evidence="7 9" id="KW-0238">DNA-binding</keyword>
<dbReference type="Pfam" id="PF17757">
    <property type="entry name" value="UvrB_inter"/>
    <property type="match status" value="1"/>
</dbReference>
<dbReference type="PROSITE" id="PS51194">
    <property type="entry name" value="HELICASE_CTER"/>
    <property type="match status" value="1"/>
</dbReference>
<name>A0ABT2Y414_9MOLU</name>
<evidence type="ECO:0000313" key="12">
    <source>
        <dbReference type="EMBL" id="MCV2231473.1"/>
    </source>
</evidence>
<dbReference type="EC" id="3.6.4.-" evidence="9"/>
<dbReference type="Pfam" id="PF00270">
    <property type="entry name" value="DEAD"/>
    <property type="match status" value="1"/>
</dbReference>
<dbReference type="InterPro" id="IPR037235">
    <property type="entry name" value="TRCF-like_C_D7"/>
</dbReference>
<dbReference type="InterPro" id="IPR027417">
    <property type="entry name" value="P-loop_NTPase"/>
</dbReference>
<keyword evidence="13" id="KW-1185">Reference proteome</keyword>
<dbReference type="Pfam" id="PF00271">
    <property type="entry name" value="Helicase_C"/>
    <property type="match status" value="1"/>
</dbReference>
<feature type="domain" description="Helicase C-terminal" evidence="11">
    <location>
        <begin position="800"/>
        <end position="950"/>
    </location>
</feature>
<dbReference type="Gene3D" id="3.90.1150.50">
    <property type="entry name" value="Transcription-repair-coupling factor, D7 domain"/>
    <property type="match status" value="1"/>
</dbReference>
<dbReference type="InterPro" id="IPR011545">
    <property type="entry name" value="DEAD/DEAH_box_helicase_dom"/>
</dbReference>
<dbReference type="SUPFAM" id="SSF141259">
    <property type="entry name" value="CarD-like"/>
    <property type="match status" value="1"/>
</dbReference>
<evidence type="ECO:0000256" key="5">
    <source>
        <dbReference type="ARBA" id="ARBA00022806"/>
    </source>
</evidence>
<evidence type="ECO:0000256" key="3">
    <source>
        <dbReference type="ARBA" id="ARBA00022763"/>
    </source>
</evidence>
<dbReference type="SUPFAM" id="SSF52540">
    <property type="entry name" value="P-loop containing nucleoside triphosphate hydrolases"/>
    <property type="match status" value="3"/>
</dbReference>
<dbReference type="RefSeq" id="WP_263607594.1">
    <property type="nucleotide sequence ID" value="NZ_JAOVQM010000001.1"/>
</dbReference>
<evidence type="ECO:0000259" key="10">
    <source>
        <dbReference type="PROSITE" id="PS51192"/>
    </source>
</evidence>
<protein>
    <recommendedName>
        <fullName evidence="9">Transcription-repair-coupling factor</fullName>
        <shortName evidence="9">TRCF</shortName>
        <ecNumber evidence="9">3.6.4.-</ecNumber>
    </recommendedName>
</protein>